<accession>A0ABT1P7M4</accession>
<gene>
    <name evidence="7" type="primary">pstS</name>
    <name evidence="7" type="ORF">NON19_04870</name>
</gene>
<evidence type="ECO:0000256" key="1">
    <source>
        <dbReference type="ARBA" id="ARBA00008725"/>
    </source>
</evidence>
<dbReference type="Gene3D" id="3.40.190.10">
    <property type="entry name" value="Periplasmic binding protein-like II"/>
    <property type="match status" value="2"/>
</dbReference>
<reference evidence="7 8" key="1">
    <citation type="submission" date="2022-06" db="EMBL/GenBank/DDBJ databases">
        <title>Draft genome sequence of type strain Streptomyces rubrisoli DSM 42083.</title>
        <authorList>
            <person name="Duangmal K."/>
            <person name="Klaysubun C."/>
        </authorList>
    </citation>
    <scope>NUCLEOTIDE SEQUENCE [LARGE SCALE GENOMIC DNA]</scope>
    <source>
        <strain evidence="7 8">DSM 42083</strain>
    </source>
</reference>
<dbReference type="PROSITE" id="PS51257">
    <property type="entry name" value="PROKAR_LIPOPROTEIN"/>
    <property type="match status" value="1"/>
</dbReference>
<evidence type="ECO:0000256" key="5">
    <source>
        <dbReference type="SAM" id="SignalP"/>
    </source>
</evidence>
<dbReference type="CDD" id="cd13565">
    <property type="entry name" value="PBP2_PstS"/>
    <property type="match status" value="1"/>
</dbReference>
<keyword evidence="2 4" id="KW-0813">Transport</keyword>
<evidence type="ECO:0000259" key="6">
    <source>
        <dbReference type="Pfam" id="PF12849"/>
    </source>
</evidence>
<keyword evidence="5" id="KW-0732">Signal</keyword>
<dbReference type="EMBL" id="JANFNH010000002">
    <property type="protein sequence ID" value="MCQ4041377.1"/>
    <property type="molecule type" value="Genomic_DNA"/>
</dbReference>
<dbReference type="PIRSF" id="PIRSF002756">
    <property type="entry name" value="PstS"/>
    <property type="match status" value="1"/>
</dbReference>
<evidence type="ECO:0000256" key="3">
    <source>
        <dbReference type="ARBA" id="ARBA00022592"/>
    </source>
</evidence>
<keyword evidence="8" id="KW-1185">Reference proteome</keyword>
<dbReference type="NCBIfam" id="TIGR00975">
    <property type="entry name" value="3a0107s03"/>
    <property type="match status" value="1"/>
</dbReference>
<proteinExistence type="inferred from homology"/>
<feature type="domain" description="PBP" evidence="6">
    <location>
        <begin position="69"/>
        <end position="356"/>
    </location>
</feature>
<dbReference type="SUPFAM" id="SSF53850">
    <property type="entry name" value="Periplasmic binding protein-like II"/>
    <property type="match status" value="1"/>
</dbReference>
<dbReference type="InterPro" id="IPR005673">
    <property type="entry name" value="ABC_phos-bd_PstS"/>
</dbReference>
<evidence type="ECO:0000313" key="7">
    <source>
        <dbReference type="EMBL" id="MCQ4041377.1"/>
    </source>
</evidence>
<comment type="caution">
    <text evidence="7">The sequence shown here is derived from an EMBL/GenBank/DDBJ whole genome shotgun (WGS) entry which is preliminary data.</text>
</comment>
<sequence length="394" mass="40591">MARKALAGLVPLVALALVATGCGSTSNVGGGPSGGSRSAAGADFGAQICGSPQHQPRFPVPFGELPGGARALSGAGSTFVAPMMSDWTKTYSQSTGVQVAYQSIGSGGGVAQIQARTVDFGDSDTAMTPAEQAKAQGPVLQIPLLLGAVVPAYHLSGVKSGLKFTGDVLGRIYAGKIKAWNDPALTELNPGKKLPKEPIAVVHRSDGSGTTNIWTDFLSEQSPTWVHALGGPSRSAGKTVAWPVGIGGKGNEGVSGQVSQTEGALGFLELHYVLAQNSTYGQVRNSAGRFVQPCVATVTKAANGAAFPAILHHAVIKGTDPDAYPISGTSYALLYRNQTDPAKAAALVNFFSWVLSKGQDLNANLNYSPLSKDLQRLAVDQLKQVTVNGRPAVT</sequence>
<dbReference type="PANTHER" id="PTHR42996:SF1">
    <property type="entry name" value="PHOSPHATE-BINDING PROTEIN PSTS"/>
    <property type="match status" value="1"/>
</dbReference>
<keyword evidence="3 4" id="KW-0592">Phosphate transport</keyword>
<comment type="similarity">
    <text evidence="1 4">Belongs to the PstS family.</text>
</comment>
<name>A0ABT1P7M4_9ACTN</name>
<organism evidence="7 8">
    <name type="scientific">Streptantibioticus rubrisoli</name>
    <dbReference type="NCBI Taxonomy" id="1387313"/>
    <lineage>
        <taxon>Bacteria</taxon>
        <taxon>Bacillati</taxon>
        <taxon>Actinomycetota</taxon>
        <taxon>Actinomycetes</taxon>
        <taxon>Kitasatosporales</taxon>
        <taxon>Streptomycetaceae</taxon>
        <taxon>Streptantibioticus</taxon>
    </lineage>
</organism>
<evidence type="ECO:0000256" key="4">
    <source>
        <dbReference type="PIRNR" id="PIRNR002756"/>
    </source>
</evidence>
<dbReference type="Pfam" id="PF12849">
    <property type="entry name" value="PBP_like_2"/>
    <property type="match status" value="1"/>
</dbReference>
<dbReference type="InterPro" id="IPR024370">
    <property type="entry name" value="PBP_domain"/>
</dbReference>
<feature type="chain" id="PRO_5045525297" description="Phosphate-binding protein" evidence="5">
    <location>
        <begin position="20"/>
        <end position="394"/>
    </location>
</feature>
<evidence type="ECO:0000313" key="8">
    <source>
        <dbReference type="Proteomes" id="UP001206206"/>
    </source>
</evidence>
<evidence type="ECO:0000256" key="2">
    <source>
        <dbReference type="ARBA" id="ARBA00022448"/>
    </source>
</evidence>
<dbReference type="InterPro" id="IPR050962">
    <property type="entry name" value="Phosphate-bind_PstS"/>
</dbReference>
<protein>
    <recommendedName>
        <fullName evidence="4">Phosphate-binding protein</fullName>
    </recommendedName>
</protein>
<dbReference type="RefSeq" id="WP_255925342.1">
    <property type="nucleotide sequence ID" value="NZ_JANFNH010000002.1"/>
</dbReference>
<feature type="signal peptide" evidence="5">
    <location>
        <begin position="1"/>
        <end position="19"/>
    </location>
</feature>
<dbReference type="PANTHER" id="PTHR42996">
    <property type="entry name" value="PHOSPHATE-BINDING PROTEIN PSTS"/>
    <property type="match status" value="1"/>
</dbReference>
<dbReference type="Proteomes" id="UP001206206">
    <property type="component" value="Unassembled WGS sequence"/>
</dbReference>